<dbReference type="AlphaFoldDB" id="A0A814XCW8"/>
<evidence type="ECO:0000313" key="4">
    <source>
        <dbReference type="Proteomes" id="UP000663832"/>
    </source>
</evidence>
<keyword evidence="1" id="KW-0812">Transmembrane</keyword>
<dbReference type="InterPro" id="IPR011042">
    <property type="entry name" value="6-blade_b-propeller_TolB-like"/>
</dbReference>
<sequence length="255" mass="29390">MQKSYFICQQWFAEEKNDGRISIGITVEILSFVPSLFIYFSIKLNKKKRSRLMFSWWCLFFAYSLSFISVLISSFFITIRGIQSAEYLDDNDDFVLNHNEEYIHSREFSFTYHSRICNNRLNEGTSGSQTTQLNSPMSLAMGGNYLYIADYGNNRIIRYDTTTKTPDVYIAYDTTPLRNTYVHAPISIRYHAPITSLVIAQQLGYNVVRWTLGGKNWNLICGSVSSELNGTSRTLFNRICSVDVDSQTNTYVDTQ</sequence>
<evidence type="ECO:0000256" key="1">
    <source>
        <dbReference type="SAM" id="Phobius"/>
    </source>
</evidence>
<name>A0A814XCW8_9BILA</name>
<keyword evidence="1" id="KW-1133">Transmembrane helix</keyword>
<dbReference type="SUPFAM" id="SSF63825">
    <property type="entry name" value="YWTD domain"/>
    <property type="match status" value="1"/>
</dbReference>
<organism evidence="2 5">
    <name type="scientific">Adineta steineri</name>
    <dbReference type="NCBI Taxonomy" id="433720"/>
    <lineage>
        <taxon>Eukaryota</taxon>
        <taxon>Metazoa</taxon>
        <taxon>Spiralia</taxon>
        <taxon>Gnathifera</taxon>
        <taxon>Rotifera</taxon>
        <taxon>Eurotatoria</taxon>
        <taxon>Bdelloidea</taxon>
        <taxon>Adinetida</taxon>
        <taxon>Adinetidae</taxon>
        <taxon>Adineta</taxon>
    </lineage>
</organism>
<reference evidence="2" key="1">
    <citation type="submission" date="2021-02" db="EMBL/GenBank/DDBJ databases">
        <authorList>
            <person name="Nowell W R."/>
        </authorList>
    </citation>
    <scope>NUCLEOTIDE SEQUENCE</scope>
</reference>
<evidence type="ECO:0000313" key="2">
    <source>
        <dbReference type="EMBL" id="CAF1214765.1"/>
    </source>
</evidence>
<feature type="transmembrane region" description="Helical" evidence="1">
    <location>
        <begin position="21"/>
        <end position="42"/>
    </location>
</feature>
<evidence type="ECO:0000313" key="3">
    <source>
        <dbReference type="EMBL" id="CAF1500537.1"/>
    </source>
</evidence>
<protein>
    <recommendedName>
        <fullName evidence="6">NHL repeat containing protein</fullName>
    </recommendedName>
</protein>
<dbReference type="Proteomes" id="UP000663832">
    <property type="component" value="Unassembled WGS sequence"/>
</dbReference>
<dbReference type="OrthoDB" id="28293at2759"/>
<accession>A0A814XCW8</accession>
<feature type="transmembrane region" description="Helical" evidence="1">
    <location>
        <begin position="54"/>
        <end position="77"/>
    </location>
</feature>
<dbReference type="EMBL" id="CAJNOM010000559">
    <property type="protein sequence ID" value="CAF1500537.1"/>
    <property type="molecule type" value="Genomic_DNA"/>
</dbReference>
<evidence type="ECO:0008006" key="6">
    <source>
        <dbReference type="Google" id="ProtNLM"/>
    </source>
</evidence>
<evidence type="ECO:0000313" key="5">
    <source>
        <dbReference type="Proteomes" id="UP000663877"/>
    </source>
</evidence>
<dbReference type="EMBL" id="CAJNOI010000260">
    <property type="protein sequence ID" value="CAF1214765.1"/>
    <property type="molecule type" value="Genomic_DNA"/>
</dbReference>
<proteinExistence type="predicted"/>
<keyword evidence="4" id="KW-1185">Reference proteome</keyword>
<gene>
    <name evidence="2" type="ORF">BJG266_LOCUS27641</name>
    <name evidence="3" type="ORF">QVE165_LOCUS43475</name>
</gene>
<keyword evidence="1" id="KW-0472">Membrane</keyword>
<dbReference type="Proteomes" id="UP000663877">
    <property type="component" value="Unassembled WGS sequence"/>
</dbReference>
<dbReference type="Gene3D" id="2.120.10.30">
    <property type="entry name" value="TolB, C-terminal domain"/>
    <property type="match status" value="1"/>
</dbReference>
<comment type="caution">
    <text evidence="2">The sequence shown here is derived from an EMBL/GenBank/DDBJ whole genome shotgun (WGS) entry which is preliminary data.</text>
</comment>